<dbReference type="Proteomes" id="UP000055035">
    <property type="component" value="Unassembled WGS sequence"/>
</dbReference>
<dbReference type="AlphaFoldDB" id="A0A0W0VG06"/>
<reference evidence="2 3" key="1">
    <citation type="submission" date="2015-11" db="EMBL/GenBank/DDBJ databases">
        <title>Genomic analysis of 38 Legionella species identifies large and diverse effector repertoires.</title>
        <authorList>
            <person name="Burstein D."/>
            <person name="Amaro F."/>
            <person name="Zusman T."/>
            <person name="Lifshitz Z."/>
            <person name="Cohen O."/>
            <person name="Gilbert J.A."/>
            <person name="Pupko T."/>
            <person name="Shuman H.A."/>
            <person name="Segal G."/>
        </authorList>
    </citation>
    <scope>NUCLEOTIDE SEQUENCE [LARGE SCALE GENOMIC DNA]</scope>
    <source>
        <strain evidence="2 3">BL-540</strain>
    </source>
</reference>
<feature type="signal peptide" evidence="1">
    <location>
        <begin position="1"/>
        <end position="19"/>
    </location>
</feature>
<keyword evidence="1" id="KW-0732">Signal</keyword>
<evidence type="ECO:0000256" key="1">
    <source>
        <dbReference type="SAM" id="SignalP"/>
    </source>
</evidence>
<name>A0A0W0VG06_9GAMM</name>
<comment type="caution">
    <text evidence="2">The sequence shown here is derived from an EMBL/GenBank/DDBJ whole genome shotgun (WGS) entry which is preliminary data.</text>
</comment>
<proteinExistence type="predicted"/>
<protein>
    <submittedName>
        <fullName evidence="2">Uncharacterized protein</fullName>
    </submittedName>
</protein>
<dbReference type="OrthoDB" id="5638149at2"/>
<dbReference type="PATRIC" id="fig|456.5.peg.55"/>
<keyword evidence="3" id="KW-1185">Reference proteome</keyword>
<organism evidence="2 3">
    <name type="scientific">Legionella jordanis</name>
    <dbReference type="NCBI Taxonomy" id="456"/>
    <lineage>
        <taxon>Bacteria</taxon>
        <taxon>Pseudomonadati</taxon>
        <taxon>Pseudomonadota</taxon>
        <taxon>Gammaproteobacteria</taxon>
        <taxon>Legionellales</taxon>
        <taxon>Legionellaceae</taxon>
        <taxon>Legionella</taxon>
    </lineage>
</organism>
<evidence type="ECO:0000313" key="2">
    <source>
        <dbReference type="EMBL" id="KTD19084.1"/>
    </source>
</evidence>
<sequence>MKKFIMFLYLYFMASVVFAHSIVLENKTNYPEKGRLGQIAVQWATSARAVQKANNSMLKGAALSANSFVLPNQKGKIQLSSPNNARYFRLIAWSSDKPDPDLITNWVGITPNKTYVVNQNQLVPLILMAGSGC</sequence>
<gene>
    <name evidence="2" type="ORF">Ljor_0050</name>
</gene>
<feature type="chain" id="PRO_5006914761" evidence="1">
    <location>
        <begin position="20"/>
        <end position="133"/>
    </location>
</feature>
<dbReference type="EMBL" id="LNYJ01000002">
    <property type="protein sequence ID" value="KTD19084.1"/>
    <property type="molecule type" value="Genomic_DNA"/>
</dbReference>
<evidence type="ECO:0000313" key="3">
    <source>
        <dbReference type="Proteomes" id="UP000055035"/>
    </source>
</evidence>
<accession>A0A0W0VG06</accession>
<dbReference type="RefSeq" id="WP_058469647.1">
    <property type="nucleotide sequence ID" value="NZ_CAAAIC010000014.1"/>
</dbReference>